<evidence type="ECO:0000256" key="1">
    <source>
        <dbReference type="ARBA" id="ARBA00022679"/>
    </source>
</evidence>
<name>A0A920CE24_9BACL</name>
<keyword evidence="1" id="KW-0808">Transferase</keyword>
<dbReference type="Pfam" id="PF00583">
    <property type="entry name" value="Acetyltransf_1"/>
    <property type="match status" value="2"/>
</dbReference>
<dbReference type="InterPro" id="IPR050680">
    <property type="entry name" value="YpeA/RimI_acetyltransf"/>
</dbReference>
<dbReference type="SUPFAM" id="SSF55729">
    <property type="entry name" value="Acyl-CoA N-acyltransferases (Nat)"/>
    <property type="match status" value="2"/>
</dbReference>
<evidence type="ECO:0000259" key="3">
    <source>
        <dbReference type="PROSITE" id="PS51186"/>
    </source>
</evidence>
<keyword evidence="5" id="KW-1185">Reference proteome</keyword>
<organism evidence="4 5">
    <name type="scientific">Paenibacillus antibioticophila</name>
    <dbReference type="NCBI Taxonomy" id="1274374"/>
    <lineage>
        <taxon>Bacteria</taxon>
        <taxon>Bacillati</taxon>
        <taxon>Bacillota</taxon>
        <taxon>Bacilli</taxon>
        <taxon>Bacillales</taxon>
        <taxon>Paenibacillaceae</taxon>
        <taxon>Paenibacillus</taxon>
    </lineage>
</organism>
<keyword evidence="2" id="KW-0012">Acyltransferase</keyword>
<protein>
    <submittedName>
        <fullName evidence="4">GNAT family N-acetyltransferase</fullName>
    </submittedName>
</protein>
<dbReference type="GO" id="GO:0016747">
    <property type="term" value="F:acyltransferase activity, transferring groups other than amino-acyl groups"/>
    <property type="evidence" value="ECO:0007669"/>
    <property type="project" value="InterPro"/>
</dbReference>
<dbReference type="Proteomes" id="UP000681162">
    <property type="component" value="Unassembled WGS sequence"/>
</dbReference>
<dbReference type="InterPro" id="IPR000182">
    <property type="entry name" value="GNAT_dom"/>
</dbReference>
<evidence type="ECO:0000256" key="2">
    <source>
        <dbReference type="ARBA" id="ARBA00023315"/>
    </source>
</evidence>
<dbReference type="AlphaFoldDB" id="A0A920CE24"/>
<dbReference type="EMBL" id="BORR01000004">
    <property type="protein sequence ID" value="GIO36491.1"/>
    <property type="molecule type" value="Genomic_DNA"/>
</dbReference>
<dbReference type="PANTHER" id="PTHR43420">
    <property type="entry name" value="ACETYLTRANSFERASE"/>
    <property type="match status" value="1"/>
</dbReference>
<dbReference type="InterPro" id="IPR016181">
    <property type="entry name" value="Acyl_CoA_acyltransferase"/>
</dbReference>
<dbReference type="PANTHER" id="PTHR43420:SF44">
    <property type="entry name" value="ACETYLTRANSFERASE YPEA"/>
    <property type="match status" value="1"/>
</dbReference>
<dbReference type="RefSeq" id="WP_212938848.1">
    <property type="nucleotide sequence ID" value="NZ_BORR01000004.1"/>
</dbReference>
<dbReference type="Gene3D" id="3.40.630.30">
    <property type="match status" value="1"/>
</dbReference>
<dbReference type="CDD" id="cd04301">
    <property type="entry name" value="NAT_SF"/>
    <property type="match status" value="2"/>
</dbReference>
<gene>
    <name evidence="4" type="ORF">J41TS12_13520</name>
</gene>
<sequence length="303" mass="34172">MKIENTPWIKLKEYLDHEDYELISHLQELCVRKDGITLKLELDYKMGAAVESTGMTGLKQMNEFMYFTGQQLVGYMGISQFGGQGSPMEITGMVHPEFRRQGIFTQLYALVTAERKRRNAGDMLMLCDRTSLSGQSFVKKTGAAYRHSEYEMVFRKAGKDRQMEQGERGDRLVFRKADNADAEEIARQNAIYFGEAGDTLLPEEEEKRGMTIYLAEKAGATIGKFHLQMSSGAGGIFGLGVLPEHQGQGFGRELLLQAVEKLQEAKMKDIFLQVAADNARALQLYKSCGFQETSIMDYFEAFP</sequence>
<reference evidence="4 5" key="1">
    <citation type="submission" date="2021-03" db="EMBL/GenBank/DDBJ databases">
        <title>Antimicrobial resistance genes in bacteria isolated from Japanese honey, and their potential for conferring macrolide and lincosamide resistance in the American foulbrood pathogen Paenibacillus larvae.</title>
        <authorList>
            <person name="Okamoto M."/>
            <person name="Kumagai M."/>
            <person name="Kanamori H."/>
            <person name="Takamatsu D."/>
        </authorList>
    </citation>
    <scope>NUCLEOTIDE SEQUENCE [LARGE SCALE GENOMIC DNA]</scope>
    <source>
        <strain evidence="4 5">J41TS12</strain>
    </source>
</reference>
<proteinExistence type="predicted"/>
<comment type="caution">
    <text evidence="4">The sequence shown here is derived from an EMBL/GenBank/DDBJ whole genome shotgun (WGS) entry which is preliminary data.</text>
</comment>
<dbReference type="PROSITE" id="PS51186">
    <property type="entry name" value="GNAT"/>
    <property type="match status" value="1"/>
</dbReference>
<evidence type="ECO:0000313" key="5">
    <source>
        <dbReference type="Proteomes" id="UP000681162"/>
    </source>
</evidence>
<feature type="domain" description="N-acetyltransferase" evidence="3">
    <location>
        <begin position="172"/>
        <end position="303"/>
    </location>
</feature>
<evidence type="ECO:0000313" key="4">
    <source>
        <dbReference type="EMBL" id="GIO36491.1"/>
    </source>
</evidence>
<accession>A0A920CE24</accession>